<feature type="region of interest" description="Disordered" evidence="1">
    <location>
        <begin position="1"/>
        <end position="127"/>
    </location>
</feature>
<evidence type="ECO:0000256" key="1">
    <source>
        <dbReference type="SAM" id="MobiDB-lite"/>
    </source>
</evidence>
<name>A0A317STY7_9PEZI</name>
<keyword evidence="3" id="KW-1185">Reference proteome</keyword>
<feature type="region of interest" description="Disordered" evidence="1">
    <location>
        <begin position="288"/>
        <end position="437"/>
    </location>
</feature>
<dbReference type="Proteomes" id="UP000246991">
    <property type="component" value="Unassembled WGS sequence"/>
</dbReference>
<accession>A0A317STY7</accession>
<sequence length="437" mass="49285">MRLPNPGRQGRHDRSHVLGSFGAGGRGAPPSRGGRGDTGRFGRARQESSRCGFGGPWNRDRDPSHHSGRGGFGSDLPAARGELSEFPGPSPDPKLPARSFSNGGEPVFDAENRVSVPTDPPAPRGTYGFQERMIDARQSNSLEHRYQEFPPLRSNYGHRSPPGDHWYQPSHDQFSYNWGPAPLGSNYYHPSFRADPRNMAEYARHDQHENYRQFPDGHHVRRLVHEPEYPTGPYASRDFREYDNMTRGAPQRRFYLPGPPPPHWEYYPTIPNHPPLWHTHYPSPGNPVDAFGRNSHTNGGFGGREDMVRGTPRARFHSGGPPPPNGERQHTTSGLPRPHYTTPRESRYFRSRSPSNPRDSHGHSTHQEEQNPRDPSRSEPFAQGYVLRGSAGGGATSHARNMRARGHLPVTRAWRSPGEGRETLRTRQNWEAEHRPQ</sequence>
<feature type="compositionally biased region" description="Basic and acidic residues" evidence="1">
    <location>
        <begin position="34"/>
        <end position="48"/>
    </location>
</feature>
<feature type="compositionally biased region" description="Basic and acidic residues" evidence="1">
    <location>
        <begin position="358"/>
        <end position="377"/>
    </location>
</feature>
<proteinExistence type="predicted"/>
<feature type="compositionally biased region" description="Basic and acidic residues" evidence="1">
    <location>
        <begin position="418"/>
        <end position="437"/>
    </location>
</feature>
<organism evidence="2 3">
    <name type="scientific">Tuber magnatum</name>
    <name type="common">white Piedmont truffle</name>
    <dbReference type="NCBI Taxonomy" id="42249"/>
    <lineage>
        <taxon>Eukaryota</taxon>
        <taxon>Fungi</taxon>
        <taxon>Dikarya</taxon>
        <taxon>Ascomycota</taxon>
        <taxon>Pezizomycotina</taxon>
        <taxon>Pezizomycetes</taxon>
        <taxon>Pezizales</taxon>
        <taxon>Tuberaceae</taxon>
        <taxon>Tuber</taxon>
    </lineage>
</organism>
<gene>
    <name evidence="2" type="ORF">C7212DRAFT_343894</name>
</gene>
<evidence type="ECO:0000313" key="3">
    <source>
        <dbReference type="Proteomes" id="UP000246991"/>
    </source>
</evidence>
<protein>
    <submittedName>
        <fullName evidence="2">Uncharacterized protein</fullName>
    </submittedName>
</protein>
<dbReference type="AlphaFoldDB" id="A0A317STY7"/>
<comment type="caution">
    <text evidence="2">The sequence shown here is derived from an EMBL/GenBank/DDBJ whole genome shotgun (WGS) entry which is preliminary data.</text>
</comment>
<evidence type="ECO:0000313" key="2">
    <source>
        <dbReference type="EMBL" id="PWW76866.1"/>
    </source>
</evidence>
<dbReference type="EMBL" id="PYWC01000029">
    <property type="protein sequence ID" value="PWW76866.1"/>
    <property type="molecule type" value="Genomic_DNA"/>
</dbReference>
<reference evidence="2 3" key="1">
    <citation type="submission" date="2018-03" db="EMBL/GenBank/DDBJ databases">
        <title>Genomes of Pezizomycetes fungi and the evolution of truffles.</title>
        <authorList>
            <person name="Murat C."/>
            <person name="Payen T."/>
            <person name="Noel B."/>
            <person name="Kuo A."/>
            <person name="Martin F.M."/>
        </authorList>
    </citation>
    <scope>NUCLEOTIDE SEQUENCE [LARGE SCALE GENOMIC DNA]</scope>
    <source>
        <strain evidence="2">091103-1</strain>
    </source>
</reference>